<evidence type="ECO:0000256" key="1">
    <source>
        <dbReference type="SAM" id="Phobius"/>
    </source>
</evidence>
<feature type="transmembrane region" description="Helical" evidence="1">
    <location>
        <begin position="228"/>
        <end position="247"/>
    </location>
</feature>
<keyword evidence="3" id="KW-1185">Reference proteome</keyword>
<feature type="transmembrane region" description="Helical" evidence="1">
    <location>
        <begin position="304"/>
        <end position="330"/>
    </location>
</feature>
<gene>
    <name evidence="2" type="ORF">HYDPIDRAFT_138813</name>
</gene>
<keyword evidence="1" id="KW-0812">Transmembrane</keyword>
<reference evidence="2 3" key="1">
    <citation type="submission" date="2014-04" db="EMBL/GenBank/DDBJ databases">
        <title>Evolutionary Origins and Diversification of the Mycorrhizal Mutualists.</title>
        <authorList>
            <consortium name="DOE Joint Genome Institute"/>
            <consortium name="Mycorrhizal Genomics Consortium"/>
            <person name="Kohler A."/>
            <person name="Kuo A."/>
            <person name="Nagy L.G."/>
            <person name="Floudas D."/>
            <person name="Copeland A."/>
            <person name="Barry K.W."/>
            <person name="Cichocki N."/>
            <person name="Veneault-Fourrey C."/>
            <person name="LaButti K."/>
            <person name="Lindquist E.A."/>
            <person name="Lipzen A."/>
            <person name="Lundell T."/>
            <person name="Morin E."/>
            <person name="Murat C."/>
            <person name="Riley R."/>
            <person name="Ohm R."/>
            <person name="Sun H."/>
            <person name="Tunlid A."/>
            <person name="Henrissat B."/>
            <person name="Grigoriev I.V."/>
            <person name="Hibbett D.S."/>
            <person name="Martin F."/>
        </authorList>
    </citation>
    <scope>NUCLEOTIDE SEQUENCE [LARGE SCALE GENOMIC DNA]</scope>
    <source>
        <strain evidence="2 3">MD-312</strain>
    </source>
</reference>
<evidence type="ECO:0000313" key="3">
    <source>
        <dbReference type="Proteomes" id="UP000053820"/>
    </source>
</evidence>
<sequence length="349" mass="37727">MALRLITHGAIPVVVFPALSFAASQLIFGLTLYRGGLEAKLNAICDASSGIESLTLDYTGMPDVDKVVCGMVGFFHALMDPTYRPLLAELAATMAVLSIIPFVEAAREKRSFFLRTPAAVGVIFQLLTLGVIMPLYSLLFIVTGAAGRKPGPTSGAKINQANAEALLFALFVGYIIPTVCMIIFEDPIVTAIWQAFPLLMEVAQFVHRVIRPPSRYIESGYRTVQATFIFIFLASTAIHAFYVWPLLGDFETLREMFVPSVVAQNPATSSLSDGVAAFIKWDVIIGGGSTILSTAWMANGVLEFIAIILWHSVAIVLLGPGASIAGVLLWKEAKLNRGSQALKLEEKTE</sequence>
<dbReference type="OrthoDB" id="72269at2759"/>
<protein>
    <submittedName>
        <fullName evidence="2">Uncharacterized protein</fullName>
    </submittedName>
</protein>
<evidence type="ECO:0000313" key="2">
    <source>
        <dbReference type="EMBL" id="KIJ60618.1"/>
    </source>
</evidence>
<feature type="transmembrane region" description="Helical" evidence="1">
    <location>
        <begin position="86"/>
        <end position="103"/>
    </location>
</feature>
<proteinExistence type="predicted"/>
<name>A0A0C9W3A2_9AGAM</name>
<feature type="transmembrane region" description="Helical" evidence="1">
    <location>
        <begin position="123"/>
        <end position="145"/>
    </location>
</feature>
<dbReference type="Proteomes" id="UP000053820">
    <property type="component" value="Unassembled WGS sequence"/>
</dbReference>
<dbReference type="HOGENOM" id="CLU_051717_0_0_1"/>
<feature type="transmembrane region" description="Helical" evidence="1">
    <location>
        <begin position="6"/>
        <end position="33"/>
    </location>
</feature>
<accession>A0A0C9W3A2</accession>
<feature type="transmembrane region" description="Helical" evidence="1">
    <location>
        <begin position="165"/>
        <end position="184"/>
    </location>
</feature>
<dbReference type="AlphaFoldDB" id="A0A0C9W3A2"/>
<dbReference type="EMBL" id="KN839870">
    <property type="protein sequence ID" value="KIJ60618.1"/>
    <property type="molecule type" value="Genomic_DNA"/>
</dbReference>
<keyword evidence="1" id="KW-1133">Transmembrane helix</keyword>
<keyword evidence="1" id="KW-0472">Membrane</keyword>
<organism evidence="2 3">
    <name type="scientific">Hydnomerulius pinastri MD-312</name>
    <dbReference type="NCBI Taxonomy" id="994086"/>
    <lineage>
        <taxon>Eukaryota</taxon>
        <taxon>Fungi</taxon>
        <taxon>Dikarya</taxon>
        <taxon>Basidiomycota</taxon>
        <taxon>Agaricomycotina</taxon>
        <taxon>Agaricomycetes</taxon>
        <taxon>Agaricomycetidae</taxon>
        <taxon>Boletales</taxon>
        <taxon>Boletales incertae sedis</taxon>
        <taxon>Leucogyrophana</taxon>
    </lineage>
</organism>